<dbReference type="Pfam" id="PF13091">
    <property type="entry name" value="PLDc_2"/>
    <property type="match status" value="1"/>
</dbReference>
<evidence type="ECO:0000313" key="8">
    <source>
        <dbReference type="EMBL" id="OOF32807.1"/>
    </source>
</evidence>
<dbReference type="Pfam" id="PF13086">
    <property type="entry name" value="AAA_11"/>
    <property type="match status" value="1"/>
</dbReference>
<evidence type="ECO:0000256" key="6">
    <source>
        <dbReference type="SAM" id="Coils"/>
    </source>
</evidence>
<reference evidence="9" key="1">
    <citation type="submission" date="2017-01" db="EMBL/GenBank/DDBJ databases">
        <title>Draft genome of the species Salinivibrio costicola subsp. alcaliphilus.</title>
        <authorList>
            <person name="Lopez-Hermoso C."/>
            <person name="De La Haba R."/>
            <person name="Sanchez-Porro C."/>
            <person name="Ventosa A."/>
        </authorList>
    </citation>
    <scope>NUCLEOTIDE SEQUENCE [LARGE SCALE GENOMIC DNA]</scope>
    <source>
        <strain evidence="9">CBH448</strain>
    </source>
</reference>
<comment type="similarity">
    <text evidence="1">Belongs to the DNA2/NAM7 helicase family.</text>
</comment>
<gene>
    <name evidence="8" type="ORF">BZJ21_14145</name>
</gene>
<evidence type="ECO:0000256" key="5">
    <source>
        <dbReference type="ARBA" id="ARBA00022840"/>
    </source>
</evidence>
<sequence length="1187" mass="134196">MEWMKWAAYWRNCLADADSTKGVFKRKELAQKRNISLSSLREGRLKAEENDAELFKDEKAETVAVKAHIWTFAFTKQNKIEHGKQKTSYLPDHIAPIICPVWITRSGRLYPVSAPFVTRDTLAPQHQDVITVSTVEQVDHFLSNASIKCLTDSDVAEIERTDPEQHTSIWNQAYHTARDLYASACQAYLDERGFKDLYEVSPDGAYLEKIETSGSAFHIINAYDLMRENKPTLPLLNTYATYTCSSRQSCEDYTTSISTRIAHSGEAFPLADAQRDALTSTLDIESANMLAINGPPGTGKTTFVLSTVASLWAKAALEESEPPIIVAASTNNQAVTNIIEAFGKDFGEGEGAMSGRWLPDVKSYGGYLPAKSKQKEADQFYQTDAFYNGLENRDTLYKATHYFIDKARHAFPNVTLSDEPKKALKEIKQQLHEQLQIAISQLKQVQHDWHGYDKQRQFYDQQLGSDPAAIIVAHEAELADHQSAYQTLKNSLNQWRYFVSQESLVESTLAFLPAVKRKRQASHAHFIDTQLCDVARALYRKQDDTEFESALQLALAEQKKQRDAKKHHLDTLYDCQQQYLSHQQQWVDTCHTLFETYSAQSPCDENQIPDIDTIDKWLDTHIRFLIFRLTVHYWEVRWLLACYALGQNLDSQAQKNGEKACLSRWRRRMMLTPCIVSTFHALPSHMTIKRHSAGDFITDYLFNSIDWLIVDEAGQVSPEVAGASMAFAKRALVIGDTQQIQPVRSLSSVVDQGNLFNAGLTELANDYEETEEIARLVTHGSVMHVAQQASHVHYHPDAEPGMLLREHRRCYDDIIEYCNRLCYNGLLLPKRGPAEYTDDQNNNGFPALGYAHVDGAATRHAGSTSNRVEAIAIANWLRDNREQIEAQFGTPLEQAVGVVTPFKAQVNAIKEACQDNGIPCDGDEKMTVGTVHSLQGAERKLVIFSHVYSRHQDGQFIDTDATMLNVAVSRAKDSFIVFADMQTLTHARLGSPRQVLADMLLWRDNNALVVEPVERPDLLRYSDKPKTLRNAQEHDHFLHTLLEHAESRIDIVSPWLQAKTLQETALDTAMQQATQRGVKVTIYTDRHFNTTHNNRHDPQKQQQLEQCIEHLHAINIDVHIVDGVHSKIVMADDSHMAVGSYNWLSAARKGRYCNLETSLYYSGPLQKECQANVNILVPESTGNPMPA</sequence>
<dbReference type="PANTHER" id="PTHR43788">
    <property type="entry name" value="DNA2/NAM7 HELICASE FAMILY MEMBER"/>
    <property type="match status" value="1"/>
</dbReference>
<dbReference type="InterPro" id="IPR041679">
    <property type="entry name" value="DNA2/NAM7-like_C"/>
</dbReference>
<evidence type="ECO:0000256" key="4">
    <source>
        <dbReference type="ARBA" id="ARBA00022806"/>
    </source>
</evidence>
<keyword evidence="2" id="KW-0547">Nucleotide-binding</keyword>
<keyword evidence="3" id="KW-0378">Hydrolase</keyword>
<dbReference type="InterPro" id="IPR025202">
    <property type="entry name" value="PLD-like_dom"/>
</dbReference>
<dbReference type="SUPFAM" id="SSF56024">
    <property type="entry name" value="Phospholipase D/nuclease"/>
    <property type="match status" value="1"/>
</dbReference>
<name>A0ABX3KM66_SALCS</name>
<dbReference type="EMBL" id="MUFR01000056">
    <property type="protein sequence ID" value="OOF32807.1"/>
    <property type="molecule type" value="Genomic_DNA"/>
</dbReference>
<evidence type="ECO:0000259" key="7">
    <source>
        <dbReference type="PROSITE" id="PS50035"/>
    </source>
</evidence>
<feature type="coiled-coil region" evidence="6">
    <location>
        <begin position="421"/>
        <end position="491"/>
    </location>
</feature>
<dbReference type="InterPro" id="IPR027417">
    <property type="entry name" value="P-loop_NTPase"/>
</dbReference>
<protein>
    <recommendedName>
        <fullName evidence="7">PLD phosphodiesterase domain-containing protein</fullName>
    </recommendedName>
</protein>
<evidence type="ECO:0000256" key="2">
    <source>
        <dbReference type="ARBA" id="ARBA00022741"/>
    </source>
</evidence>
<keyword evidence="5" id="KW-0067">ATP-binding</keyword>
<dbReference type="Pfam" id="PF13087">
    <property type="entry name" value="AAA_12"/>
    <property type="match status" value="1"/>
</dbReference>
<feature type="domain" description="PLD phosphodiesterase" evidence="7">
    <location>
        <begin position="1125"/>
        <end position="1147"/>
    </location>
</feature>
<organism evidence="8 9">
    <name type="scientific">Salinivibrio costicola subsp. alcaliphilus</name>
    <dbReference type="NCBI Taxonomy" id="272773"/>
    <lineage>
        <taxon>Bacteria</taxon>
        <taxon>Pseudomonadati</taxon>
        <taxon>Pseudomonadota</taxon>
        <taxon>Gammaproteobacteria</taxon>
        <taxon>Vibrionales</taxon>
        <taxon>Vibrionaceae</taxon>
        <taxon>Salinivibrio</taxon>
    </lineage>
</organism>
<keyword evidence="4" id="KW-0347">Helicase</keyword>
<dbReference type="CDD" id="cd18808">
    <property type="entry name" value="SF1_C_Upf1"/>
    <property type="match status" value="1"/>
</dbReference>
<proteinExistence type="inferred from homology"/>
<accession>A0ABX3KM66</accession>
<comment type="caution">
    <text evidence="8">The sequence shown here is derived from an EMBL/GenBank/DDBJ whole genome shotgun (WGS) entry which is preliminary data.</text>
</comment>
<evidence type="ECO:0000256" key="3">
    <source>
        <dbReference type="ARBA" id="ARBA00022801"/>
    </source>
</evidence>
<dbReference type="PIRSF" id="PIRSF026306">
    <property type="entry name" value="UCP026306"/>
    <property type="match status" value="1"/>
</dbReference>
<dbReference type="InterPro" id="IPR047187">
    <property type="entry name" value="SF1_C_Upf1"/>
</dbReference>
<dbReference type="SUPFAM" id="SSF52540">
    <property type="entry name" value="P-loop containing nucleoside triphosphate hydrolases"/>
    <property type="match status" value="1"/>
</dbReference>
<dbReference type="Proteomes" id="UP000189431">
    <property type="component" value="Unassembled WGS sequence"/>
</dbReference>
<dbReference type="PROSITE" id="PS50035">
    <property type="entry name" value="PLD"/>
    <property type="match status" value="1"/>
</dbReference>
<dbReference type="InterPro" id="IPR041677">
    <property type="entry name" value="DNA2/NAM7_AAA_11"/>
</dbReference>
<dbReference type="InterPro" id="IPR016834">
    <property type="entry name" value="UCP026306"/>
</dbReference>
<evidence type="ECO:0000313" key="9">
    <source>
        <dbReference type="Proteomes" id="UP000189431"/>
    </source>
</evidence>
<dbReference type="RefSeq" id="WP_077670111.1">
    <property type="nucleotide sequence ID" value="NZ_MUFR01000056.1"/>
</dbReference>
<keyword evidence="9" id="KW-1185">Reference proteome</keyword>
<dbReference type="InterPro" id="IPR001736">
    <property type="entry name" value="PLipase_D/transphosphatidylase"/>
</dbReference>
<dbReference type="PANTHER" id="PTHR43788:SF8">
    <property type="entry name" value="DNA-BINDING PROTEIN SMUBP-2"/>
    <property type="match status" value="1"/>
</dbReference>
<dbReference type="Gene3D" id="3.30.870.10">
    <property type="entry name" value="Endonuclease Chain A"/>
    <property type="match status" value="1"/>
</dbReference>
<dbReference type="Gene3D" id="3.40.50.300">
    <property type="entry name" value="P-loop containing nucleotide triphosphate hydrolases"/>
    <property type="match status" value="2"/>
</dbReference>
<dbReference type="InterPro" id="IPR050534">
    <property type="entry name" value="Coronavir_polyprotein_1ab"/>
</dbReference>
<keyword evidence="6" id="KW-0175">Coiled coil</keyword>
<evidence type="ECO:0000256" key="1">
    <source>
        <dbReference type="ARBA" id="ARBA00007913"/>
    </source>
</evidence>